<evidence type="ECO:0000256" key="3">
    <source>
        <dbReference type="ARBA" id="ARBA00022692"/>
    </source>
</evidence>
<comment type="catalytic activity">
    <reaction evidence="6">
        <text>2 GTP = 3',3'-c-di-GMP + 2 diphosphate</text>
        <dbReference type="Rhea" id="RHEA:24898"/>
        <dbReference type="ChEBI" id="CHEBI:33019"/>
        <dbReference type="ChEBI" id="CHEBI:37565"/>
        <dbReference type="ChEBI" id="CHEBI:58805"/>
        <dbReference type="EC" id="2.7.7.65"/>
    </reaction>
</comment>
<evidence type="ECO:0000256" key="6">
    <source>
        <dbReference type="ARBA" id="ARBA00034247"/>
    </source>
</evidence>
<feature type="transmembrane region" description="Helical" evidence="7">
    <location>
        <begin position="299"/>
        <end position="321"/>
    </location>
</feature>
<sequence length="532" mass="59095">MVLTVLLGMSLAVLAPLRLRHLEQRELRSDFQHELDARAVDLERELHLNLEVLFAFKNLFIASRQVEKKEFHAAAEEAIARHPGIRALVWVPYIEAPQRAAFEASIRAEDPTFCLFELSAQGQPRVAPSRRAHYPILHVKTTFPQEPLIGLDLGGDPAFLRLLDALPAQGSVLVAGHAGLTVWPQLNEGLLGILPVYEAHSPGAVNRRDRLRGVMVGLFDFATLLQRADWSDFRSLFMASLVNMDPIGGHTELFAYQQQPHSDRPADVSFARDLKLLGNMRWRLLALPTGGYFQSRRSVVPWMFVLAGLVVALALPLYMWLMARHTAAVEALVARRTRQLDEANRKLASLSLTDGLTGIANRRFFDDHLNQEWKRAQREGRPLSLVMVDIDHFKAYNDYYGHLAGDDCLQRVARTLETVVARPGDLAARYGGEEFALVLPDTDNGARILGERCRAAVADLQIPHQASPLLPVVTVSVGVATAIPRPGSTPEELIVRADQALYRAKLLGRNQVVTEPVGPYRHAEGAHDTGSV</sequence>
<organism evidence="10 11">
    <name type="scientific">Syntrophotalea acetylenica</name>
    <name type="common">Pelobacter acetylenicus</name>
    <dbReference type="NCBI Taxonomy" id="29542"/>
    <lineage>
        <taxon>Bacteria</taxon>
        <taxon>Pseudomonadati</taxon>
        <taxon>Thermodesulfobacteriota</taxon>
        <taxon>Desulfuromonadia</taxon>
        <taxon>Desulfuromonadales</taxon>
        <taxon>Syntrophotaleaceae</taxon>
        <taxon>Syntrophotalea</taxon>
    </lineage>
</organism>
<accession>A0A1L3GFN5</accession>
<dbReference type="GO" id="GO:0005886">
    <property type="term" value="C:plasma membrane"/>
    <property type="evidence" value="ECO:0007669"/>
    <property type="project" value="TreeGrafter"/>
</dbReference>
<keyword evidence="11" id="KW-1185">Reference proteome</keyword>
<protein>
    <recommendedName>
        <fullName evidence="2">diguanylate cyclase</fullName>
        <ecNumber evidence="2">2.7.7.65</ecNumber>
    </recommendedName>
</protein>
<evidence type="ECO:0000256" key="7">
    <source>
        <dbReference type="SAM" id="Phobius"/>
    </source>
</evidence>
<dbReference type="Proteomes" id="UP000182264">
    <property type="component" value="Chromosome"/>
</dbReference>
<dbReference type="InterPro" id="IPR043128">
    <property type="entry name" value="Rev_trsase/Diguanyl_cyclase"/>
</dbReference>
<dbReference type="SMART" id="SM00267">
    <property type="entry name" value="GGDEF"/>
    <property type="match status" value="1"/>
</dbReference>
<dbReference type="PROSITE" id="PS50887">
    <property type="entry name" value="GGDEF"/>
    <property type="match status" value="1"/>
</dbReference>
<dbReference type="FunFam" id="3.30.70.270:FF:000001">
    <property type="entry name" value="Diguanylate cyclase domain protein"/>
    <property type="match status" value="1"/>
</dbReference>
<evidence type="ECO:0000313" key="11">
    <source>
        <dbReference type="Proteomes" id="UP000182264"/>
    </source>
</evidence>
<evidence type="ECO:0000313" key="10">
    <source>
        <dbReference type="EMBL" id="APG24774.1"/>
    </source>
</evidence>
<dbReference type="InterPro" id="IPR042240">
    <property type="entry name" value="CHASE_sf"/>
</dbReference>
<evidence type="ECO:0000256" key="5">
    <source>
        <dbReference type="ARBA" id="ARBA00023136"/>
    </source>
</evidence>
<dbReference type="GO" id="GO:0043709">
    <property type="term" value="P:cell adhesion involved in single-species biofilm formation"/>
    <property type="evidence" value="ECO:0007669"/>
    <property type="project" value="TreeGrafter"/>
</dbReference>
<dbReference type="InterPro" id="IPR029787">
    <property type="entry name" value="Nucleotide_cyclase"/>
</dbReference>
<evidence type="ECO:0000259" key="8">
    <source>
        <dbReference type="PROSITE" id="PS50839"/>
    </source>
</evidence>
<dbReference type="EMBL" id="CP015518">
    <property type="protein sequence ID" value="APG24774.1"/>
    <property type="molecule type" value="Genomic_DNA"/>
</dbReference>
<dbReference type="SUPFAM" id="SSF55073">
    <property type="entry name" value="Nucleotide cyclase"/>
    <property type="match status" value="1"/>
</dbReference>
<dbReference type="Pfam" id="PF03924">
    <property type="entry name" value="CHASE"/>
    <property type="match status" value="1"/>
</dbReference>
<dbReference type="EC" id="2.7.7.65" evidence="2"/>
<dbReference type="CDD" id="cd01949">
    <property type="entry name" value="GGDEF"/>
    <property type="match status" value="1"/>
</dbReference>
<name>A0A1L3GFN5_SYNAC</name>
<evidence type="ECO:0000259" key="9">
    <source>
        <dbReference type="PROSITE" id="PS50887"/>
    </source>
</evidence>
<gene>
    <name evidence="10" type="ORF">A7E75_06835</name>
</gene>
<dbReference type="PANTHER" id="PTHR45138">
    <property type="entry name" value="REGULATORY COMPONENTS OF SENSORY TRANSDUCTION SYSTEM"/>
    <property type="match status" value="1"/>
</dbReference>
<dbReference type="GO" id="GO:0007165">
    <property type="term" value="P:signal transduction"/>
    <property type="evidence" value="ECO:0007669"/>
    <property type="project" value="UniProtKB-ARBA"/>
</dbReference>
<keyword evidence="3 7" id="KW-0812">Transmembrane</keyword>
<dbReference type="Gene3D" id="3.30.450.350">
    <property type="entry name" value="CHASE domain"/>
    <property type="match status" value="1"/>
</dbReference>
<dbReference type="GO" id="GO:0052621">
    <property type="term" value="F:diguanylate cyclase activity"/>
    <property type="evidence" value="ECO:0007669"/>
    <property type="project" value="UniProtKB-EC"/>
</dbReference>
<evidence type="ECO:0000256" key="4">
    <source>
        <dbReference type="ARBA" id="ARBA00022989"/>
    </source>
</evidence>
<dbReference type="SMART" id="SM01079">
    <property type="entry name" value="CHASE"/>
    <property type="match status" value="1"/>
</dbReference>
<dbReference type="AlphaFoldDB" id="A0A1L3GFN5"/>
<feature type="domain" description="CHASE" evidence="8">
    <location>
        <begin position="62"/>
        <end position="236"/>
    </location>
</feature>
<dbReference type="STRING" id="29542.A6070_00775"/>
<dbReference type="InterPro" id="IPR050469">
    <property type="entry name" value="Diguanylate_Cyclase"/>
</dbReference>
<dbReference type="GO" id="GO:1902201">
    <property type="term" value="P:negative regulation of bacterial-type flagellum-dependent cell motility"/>
    <property type="evidence" value="ECO:0007669"/>
    <property type="project" value="TreeGrafter"/>
</dbReference>
<dbReference type="InterPro" id="IPR000160">
    <property type="entry name" value="GGDEF_dom"/>
</dbReference>
<keyword evidence="4 7" id="KW-1133">Transmembrane helix</keyword>
<dbReference type="Pfam" id="PF00990">
    <property type="entry name" value="GGDEF"/>
    <property type="match status" value="1"/>
</dbReference>
<comment type="subcellular location">
    <subcellularLocation>
        <location evidence="1">Membrane</location>
    </subcellularLocation>
</comment>
<feature type="domain" description="GGDEF" evidence="9">
    <location>
        <begin position="381"/>
        <end position="517"/>
    </location>
</feature>
<dbReference type="InterPro" id="IPR006189">
    <property type="entry name" value="CHASE_dom"/>
</dbReference>
<proteinExistence type="predicted"/>
<dbReference type="PROSITE" id="PS50839">
    <property type="entry name" value="CHASE"/>
    <property type="match status" value="1"/>
</dbReference>
<dbReference type="NCBIfam" id="TIGR00254">
    <property type="entry name" value="GGDEF"/>
    <property type="match status" value="1"/>
</dbReference>
<reference evidence="10 11" key="1">
    <citation type="journal article" date="2017" name="Genome Announc.">
        <title>Complete Genome Sequences of Two Acetylene-Fermenting Pelobacter acetylenicus Strains.</title>
        <authorList>
            <person name="Sutton J.M."/>
            <person name="Baesman S.M."/>
            <person name="Fierst J.L."/>
            <person name="Poret-Peterson A.T."/>
            <person name="Oremland R.S."/>
            <person name="Dunlap D.S."/>
            <person name="Akob D.M."/>
        </authorList>
    </citation>
    <scope>NUCLEOTIDE SEQUENCE [LARGE SCALE GENOMIC DNA]</scope>
    <source>
        <strain evidence="10 11">DSM 3247</strain>
    </source>
</reference>
<keyword evidence="5 7" id="KW-0472">Membrane</keyword>
<evidence type="ECO:0000256" key="2">
    <source>
        <dbReference type="ARBA" id="ARBA00012528"/>
    </source>
</evidence>
<dbReference type="PANTHER" id="PTHR45138:SF9">
    <property type="entry name" value="DIGUANYLATE CYCLASE DGCM-RELATED"/>
    <property type="match status" value="1"/>
</dbReference>
<evidence type="ECO:0000256" key="1">
    <source>
        <dbReference type="ARBA" id="ARBA00004370"/>
    </source>
</evidence>
<dbReference type="Gene3D" id="3.30.70.270">
    <property type="match status" value="1"/>
</dbReference>